<comment type="caution">
    <text evidence="3">The sequence shown here is derived from an EMBL/GenBank/DDBJ whole genome shotgun (WGS) entry which is preliminary data.</text>
</comment>
<evidence type="ECO:0000259" key="2">
    <source>
        <dbReference type="PROSITE" id="PS51782"/>
    </source>
</evidence>
<dbReference type="PROSITE" id="PS51782">
    <property type="entry name" value="LYSM"/>
    <property type="match status" value="1"/>
</dbReference>
<gene>
    <name evidence="3" type="ORF">HCT14_04470</name>
</gene>
<dbReference type="EMBL" id="JAATLJ010000001">
    <property type="protein sequence ID" value="NIZ40761.1"/>
    <property type="molecule type" value="Genomic_DNA"/>
</dbReference>
<feature type="domain" description="LysM" evidence="2">
    <location>
        <begin position="111"/>
        <end position="160"/>
    </location>
</feature>
<proteinExistence type="predicted"/>
<keyword evidence="1" id="KW-0472">Membrane</keyword>
<keyword evidence="1" id="KW-1133">Transmembrane helix</keyword>
<evidence type="ECO:0000313" key="4">
    <source>
        <dbReference type="Proteomes" id="UP000711995"/>
    </source>
</evidence>
<evidence type="ECO:0000313" key="3">
    <source>
        <dbReference type="EMBL" id="NIZ40761.1"/>
    </source>
</evidence>
<dbReference type="InterPro" id="IPR036779">
    <property type="entry name" value="LysM_dom_sf"/>
</dbReference>
<keyword evidence="4" id="KW-1185">Reference proteome</keyword>
<dbReference type="Proteomes" id="UP000711995">
    <property type="component" value="Unassembled WGS sequence"/>
</dbReference>
<keyword evidence="1" id="KW-0812">Transmembrane</keyword>
<protein>
    <recommendedName>
        <fullName evidence="2">LysM domain-containing protein</fullName>
    </recommendedName>
</protein>
<dbReference type="AlphaFoldDB" id="A0A968GA03"/>
<organism evidence="3 4">
    <name type="scientific">Entomospira entomophila</name>
    <dbReference type="NCBI Taxonomy" id="2719988"/>
    <lineage>
        <taxon>Bacteria</taxon>
        <taxon>Pseudomonadati</taxon>
        <taxon>Spirochaetota</taxon>
        <taxon>Spirochaetia</taxon>
        <taxon>Spirochaetales</taxon>
        <taxon>Spirochaetaceae</taxon>
        <taxon>Entomospira</taxon>
    </lineage>
</organism>
<accession>A0A968GA03</accession>
<dbReference type="Gene3D" id="3.10.350.10">
    <property type="entry name" value="LysM domain"/>
    <property type="match status" value="1"/>
</dbReference>
<dbReference type="InterPro" id="IPR018392">
    <property type="entry name" value="LysM"/>
</dbReference>
<dbReference type="RefSeq" id="WP_167700343.1">
    <property type="nucleotide sequence ID" value="NZ_CP118174.1"/>
</dbReference>
<name>A0A968GA03_9SPIO</name>
<sequence>MKYRQPIIVLSLLLFLVAVALTGFLLYQRNQTGLPLIVSGGTSDLNINPSTPIIEEDGNGNSIDITVDGSDLDTELGIDNPELPTENPDELENLATPEEEIPFKRELQNTREYKVRSGDTVSGITVKEWGNVVLWPDLYVNNQWIYDDPDLILPGEIVVVFDKLGMGRSELTADEIKLLSEAYIKVYTLYAQLGPKRNASKWYTLGLALRVEPRFFEIYADRIDPRDIEMVRSLNQQAKALR</sequence>
<evidence type="ECO:0000256" key="1">
    <source>
        <dbReference type="SAM" id="Phobius"/>
    </source>
</evidence>
<feature type="transmembrane region" description="Helical" evidence="1">
    <location>
        <begin position="7"/>
        <end position="27"/>
    </location>
</feature>
<reference evidence="3 4" key="1">
    <citation type="submission" date="2020-03" db="EMBL/GenBank/DDBJ databases">
        <title>Spirochaetal bacteria isolated from arthropods constitute a novel genus Entomospira genus novum within the order Spirochaetales.</title>
        <authorList>
            <person name="Grana-Miraglia L."/>
            <person name="Sikutova S."/>
            <person name="Fingerle V."/>
            <person name="Sing A."/>
            <person name="Castillo-Ramirez S."/>
            <person name="Margos G."/>
            <person name="Rudolf I."/>
        </authorList>
    </citation>
    <scope>NUCLEOTIDE SEQUENCE [LARGE SCALE GENOMIC DNA]</scope>
    <source>
        <strain evidence="3 4">BR193</strain>
    </source>
</reference>